<dbReference type="Proteomes" id="UP000094527">
    <property type="component" value="Unassembled WGS sequence"/>
</dbReference>
<feature type="compositionally biased region" description="Polar residues" evidence="1">
    <location>
        <begin position="169"/>
        <end position="178"/>
    </location>
</feature>
<gene>
    <name evidence="2" type="ORF">Ocin01_13517</name>
</gene>
<name>A0A1D2MJF9_ORCCI</name>
<feature type="region of interest" description="Disordered" evidence="1">
    <location>
        <begin position="1"/>
        <end position="33"/>
    </location>
</feature>
<dbReference type="OMA" id="NDIIVYF"/>
<accession>A0A1D2MJF9</accession>
<evidence type="ECO:0000313" key="3">
    <source>
        <dbReference type="Proteomes" id="UP000094527"/>
    </source>
</evidence>
<reference evidence="2 3" key="1">
    <citation type="journal article" date="2016" name="Genome Biol. Evol.">
        <title>Gene Family Evolution Reflects Adaptation to Soil Environmental Stressors in the Genome of the Collembolan Orchesella cincta.</title>
        <authorList>
            <person name="Faddeeva-Vakhrusheva A."/>
            <person name="Derks M.F."/>
            <person name="Anvar S.Y."/>
            <person name="Agamennone V."/>
            <person name="Suring W."/>
            <person name="Smit S."/>
            <person name="van Straalen N.M."/>
            <person name="Roelofs D."/>
        </authorList>
    </citation>
    <scope>NUCLEOTIDE SEQUENCE [LARGE SCALE GENOMIC DNA]</scope>
    <source>
        <tissue evidence="2">Mixed pool</tissue>
    </source>
</reference>
<dbReference type="EMBL" id="LJIJ01001056">
    <property type="protein sequence ID" value="ODM93167.1"/>
    <property type="molecule type" value="Genomic_DNA"/>
</dbReference>
<comment type="caution">
    <text evidence="2">The sequence shown here is derived from an EMBL/GenBank/DDBJ whole genome shotgun (WGS) entry which is preliminary data.</text>
</comment>
<proteinExistence type="predicted"/>
<evidence type="ECO:0000256" key="1">
    <source>
        <dbReference type="SAM" id="MobiDB-lite"/>
    </source>
</evidence>
<protein>
    <submittedName>
        <fullName evidence="2">Uncharacterized protein</fullName>
    </submittedName>
</protein>
<organism evidence="2 3">
    <name type="scientific">Orchesella cincta</name>
    <name type="common">Springtail</name>
    <name type="synonym">Podura cincta</name>
    <dbReference type="NCBI Taxonomy" id="48709"/>
    <lineage>
        <taxon>Eukaryota</taxon>
        <taxon>Metazoa</taxon>
        <taxon>Ecdysozoa</taxon>
        <taxon>Arthropoda</taxon>
        <taxon>Hexapoda</taxon>
        <taxon>Collembola</taxon>
        <taxon>Entomobryomorpha</taxon>
        <taxon>Entomobryoidea</taxon>
        <taxon>Orchesellidae</taxon>
        <taxon>Orchesellinae</taxon>
        <taxon>Orchesella</taxon>
    </lineage>
</organism>
<evidence type="ECO:0000313" key="2">
    <source>
        <dbReference type="EMBL" id="ODM93167.1"/>
    </source>
</evidence>
<dbReference type="AlphaFoldDB" id="A0A1D2MJF9"/>
<feature type="compositionally biased region" description="Basic residues" evidence="1">
    <location>
        <begin position="1"/>
        <end position="11"/>
    </location>
</feature>
<keyword evidence="3" id="KW-1185">Reference proteome</keyword>
<feature type="region of interest" description="Disordered" evidence="1">
    <location>
        <begin position="169"/>
        <end position="221"/>
    </location>
</feature>
<feature type="compositionally biased region" description="Basic and acidic residues" evidence="1">
    <location>
        <begin position="192"/>
        <end position="205"/>
    </location>
</feature>
<sequence>MASTAKRSRRTPKNDDAASATTEDLESSTESRTGSKKLCIVCGEAASKKIEKDSNYDAMLQLYWCTLGLDVKPEACQKTDLCENCFSKMVKYYETNDIIVYFETYFKSMRLSMLKATLKGIAKWEKSGKPLNKIHNDIRNKYGNTTDLSEQEQEGLKQTLGMYKMTYSENENTSTSGDSKSKPRVVINLKKPGVEKEQKSEKINLKELASSSKSSSDEDSE</sequence>